<dbReference type="AlphaFoldDB" id="A0A2A5ATQ3"/>
<evidence type="ECO:0000313" key="2">
    <source>
        <dbReference type="EMBL" id="PCJ22491.1"/>
    </source>
</evidence>
<dbReference type="Proteomes" id="UP000218327">
    <property type="component" value="Unassembled WGS sequence"/>
</dbReference>
<organism evidence="2 3">
    <name type="scientific">SAR86 cluster bacterium</name>
    <dbReference type="NCBI Taxonomy" id="2030880"/>
    <lineage>
        <taxon>Bacteria</taxon>
        <taxon>Pseudomonadati</taxon>
        <taxon>Pseudomonadota</taxon>
        <taxon>Gammaproteobacteria</taxon>
        <taxon>SAR86 cluster</taxon>
    </lineage>
</organism>
<keyword evidence="1" id="KW-1133">Transmembrane helix</keyword>
<evidence type="ECO:0000256" key="1">
    <source>
        <dbReference type="SAM" id="Phobius"/>
    </source>
</evidence>
<reference evidence="3" key="1">
    <citation type="submission" date="2017-08" db="EMBL/GenBank/DDBJ databases">
        <title>A dynamic microbial community with high functional redundancy inhabits the cold, oxic subseafloor aquifer.</title>
        <authorList>
            <person name="Tully B.J."/>
            <person name="Wheat C.G."/>
            <person name="Glazer B.T."/>
            <person name="Huber J.A."/>
        </authorList>
    </citation>
    <scope>NUCLEOTIDE SEQUENCE [LARGE SCALE GENOMIC DNA]</scope>
</reference>
<dbReference type="EMBL" id="NVVJ01000059">
    <property type="protein sequence ID" value="PCJ22491.1"/>
    <property type="molecule type" value="Genomic_DNA"/>
</dbReference>
<feature type="transmembrane region" description="Helical" evidence="1">
    <location>
        <begin position="21"/>
        <end position="39"/>
    </location>
</feature>
<accession>A0A2A5ATQ3</accession>
<sequence>MNTVSIFGRILAYIKAGQLKLMLLELLIVAAGIFLGFQVDKWYEHRQDLEKTDEYIERLLTNINFDIKAMEQGIATTGERVDYTQLLFDSLSDPEIVYDDPVAYIRALEFASYKWGAGSTANDSTYVELLNTGDMALIPPDIRDSLYIYHLSVKDRLDHFITAIAGVQEESQKRFANVYGYGDLELAYAGDSSQDIIEAQNMAAASAADRLRSNPLAIDWLSQLRRIQRAERRQTEIRLALATDLAERLIAYDR</sequence>
<gene>
    <name evidence="2" type="ORF">COA96_14270</name>
</gene>
<keyword evidence="1" id="KW-0812">Transmembrane</keyword>
<comment type="caution">
    <text evidence="2">The sequence shown here is derived from an EMBL/GenBank/DDBJ whole genome shotgun (WGS) entry which is preliminary data.</text>
</comment>
<evidence type="ECO:0000313" key="3">
    <source>
        <dbReference type="Proteomes" id="UP000218327"/>
    </source>
</evidence>
<proteinExistence type="predicted"/>
<protein>
    <submittedName>
        <fullName evidence="2">Uncharacterized protein</fullName>
    </submittedName>
</protein>
<name>A0A2A5ATQ3_9GAMM</name>
<keyword evidence="1" id="KW-0472">Membrane</keyword>